<reference evidence="2" key="1">
    <citation type="submission" date="2024-07" db="EMBL/GenBank/DDBJ databases">
        <authorList>
            <person name="Kim Y.J."/>
            <person name="Jeong J.Y."/>
        </authorList>
    </citation>
    <scope>NUCLEOTIDE SEQUENCE</scope>
    <source>
        <strain evidence="2">GIHE-MW2</strain>
    </source>
</reference>
<protein>
    <submittedName>
        <fullName evidence="2">Uncharacterized protein</fullName>
    </submittedName>
</protein>
<keyword evidence="1" id="KW-0472">Membrane</keyword>
<feature type="transmembrane region" description="Helical" evidence="1">
    <location>
        <begin position="39"/>
        <end position="59"/>
    </location>
</feature>
<accession>A0AAU8JCE4</accession>
<organism evidence="2">
    <name type="scientific">Planktothricoides raciborskii GIHE-MW2</name>
    <dbReference type="NCBI Taxonomy" id="2792601"/>
    <lineage>
        <taxon>Bacteria</taxon>
        <taxon>Bacillati</taxon>
        <taxon>Cyanobacteriota</taxon>
        <taxon>Cyanophyceae</taxon>
        <taxon>Oscillatoriophycideae</taxon>
        <taxon>Oscillatoriales</taxon>
        <taxon>Oscillatoriaceae</taxon>
        <taxon>Planktothricoides</taxon>
    </lineage>
</organism>
<name>A0AAU8JCE4_9CYAN</name>
<keyword evidence="1" id="KW-1133">Transmembrane helix</keyword>
<evidence type="ECO:0000256" key="1">
    <source>
        <dbReference type="SAM" id="Phobius"/>
    </source>
</evidence>
<proteinExistence type="predicted"/>
<dbReference type="AlphaFoldDB" id="A0AAU8JCE4"/>
<dbReference type="RefSeq" id="WP_156331421.1">
    <property type="nucleotide sequence ID" value="NZ_CP159837.1"/>
</dbReference>
<sequence length="98" mass="11030">MDNGDRGSQVSPQEAGIDAGIKTGGFFFVAFVWLGYHPLLSLFLGAIAGVCAGCIACWWRITEEPEQVLPEEKRKTLRQQSKSLHEWRQRRGLLRKGK</sequence>
<evidence type="ECO:0000313" key="2">
    <source>
        <dbReference type="EMBL" id="XCM36173.1"/>
    </source>
</evidence>
<gene>
    <name evidence="2" type="ORF">ABWT76_004912</name>
</gene>
<keyword evidence="1" id="KW-0812">Transmembrane</keyword>
<dbReference type="EMBL" id="CP159837">
    <property type="protein sequence ID" value="XCM36173.1"/>
    <property type="molecule type" value="Genomic_DNA"/>
</dbReference>